<comment type="caution">
    <text evidence="1">The sequence shown here is derived from an EMBL/GenBank/DDBJ whole genome shotgun (WGS) entry which is preliminary data.</text>
</comment>
<accession>A0ABS9RG36</accession>
<evidence type="ECO:0000313" key="2">
    <source>
        <dbReference type="Proteomes" id="UP001156141"/>
    </source>
</evidence>
<sequence length="550" mass="60057">MKKIYYLYTILLGAIMVGCNPMEDIHNEAKSGETGVVEEVSITLTDDDYDELDLAYGSFNSEDEAKELLPGYLGELYPYLSDGSSITVAYMLYVGAAEGVSDLTGSDIYELSKTDYASAGSDAFGFYPNVDATSMIPDILDAQIASPEEGQIVLAKYDQYLTTPEVGLADVVAYDFAGSLEGWTPAEGVGNYEVWTSNSSYVQGNAYGSAEDNTEWLVSPSIDLSGESDLKFQIAHAIKYASDLSLLQILVSTDYSGDVATATWNEISLATAAGVDDYTALSEDYDFSAYDGQTVNIAFKYSSLGTDVGRWRISGLAIKTLGVTGDANSKGEYFMYTSGAWELMEGVYYLSSEDFDSMGEGSGQPGQYNNFGSSIPPNNYLPTFMSLKFPYGQEDEEKFVIYDYYSSSSGAQRRGNLYTVIDGIWTGAESTIETTLQFGLEDGVWVPDNTIRYTLVPSDYDLIVESLSSKYSAATTSMDNYGNFERRPGNAAEWTDAMIAEAMDYVLNELDPSAEEGQKYLVTFDIYNGSSGTESLLVIKTDGVWQLPTE</sequence>
<protein>
    <submittedName>
        <fullName evidence="1">DUF5017 domain-containing protein</fullName>
    </submittedName>
</protein>
<dbReference type="NCBIfam" id="NF038128">
    <property type="entry name" value="choice_anch_J"/>
    <property type="match status" value="1"/>
</dbReference>
<organism evidence="1 2">
    <name type="scientific">Aestuariibaculum lutulentum</name>
    <dbReference type="NCBI Taxonomy" id="2920935"/>
    <lineage>
        <taxon>Bacteria</taxon>
        <taxon>Pseudomonadati</taxon>
        <taxon>Bacteroidota</taxon>
        <taxon>Flavobacteriia</taxon>
        <taxon>Flavobacteriales</taxon>
        <taxon>Flavobacteriaceae</taxon>
    </lineage>
</organism>
<name>A0ABS9RG36_9FLAO</name>
<proteinExistence type="predicted"/>
<gene>
    <name evidence="1" type="ORF">MKW35_04705</name>
</gene>
<dbReference type="PROSITE" id="PS51257">
    <property type="entry name" value="PROKAR_LIPOPROTEIN"/>
    <property type="match status" value="1"/>
</dbReference>
<evidence type="ECO:0000313" key="1">
    <source>
        <dbReference type="EMBL" id="MCH4551910.1"/>
    </source>
</evidence>
<dbReference type="Proteomes" id="UP001156141">
    <property type="component" value="Unassembled WGS sequence"/>
</dbReference>
<dbReference type="Gene3D" id="2.60.120.200">
    <property type="match status" value="1"/>
</dbReference>
<dbReference type="EMBL" id="JAKVQD010000001">
    <property type="protein sequence ID" value="MCH4551910.1"/>
    <property type="molecule type" value="Genomic_DNA"/>
</dbReference>
<reference evidence="1" key="1">
    <citation type="submission" date="2022-02" db="EMBL/GenBank/DDBJ databases">
        <title>Aestuariibaculum sp., a marine bacterium isolated from sediment in Guangxi.</title>
        <authorList>
            <person name="Ying J."/>
        </authorList>
    </citation>
    <scope>NUCLEOTIDE SEQUENCE</scope>
    <source>
        <strain evidence="1">L182</strain>
    </source>
</reference>
<dbReference type="RefSeq" id="WP_240572230.1">
    <property type="nucleotide sequence ID" value="NZ_CP136709.1"/>
</dbReference>
<keyword evidence="2" id="KW-1185">Reference proteome</keyword>